<name>A0A2G5I9A5_CERBT</name>
<dbReference type="PROSITE" id="PS50011">
    <property type="entry name" value="PROTEIN_KINASE_DOM"/>
    <property type="match status" value="1"/>
</dbReference>
<dbReference type="GO" id="GO:0004674">
    <property type="term" value="F:protein serine/threonine kinase activity"/>
    <property type="evidence" value="ECO:0007669"/>
    <property type="project" value="TreeGrafter"/>
</dbReference>
<dbReference type="EMBL" id="CP134184">
    <property type="protein sequence ID" value="WPA97300.1"/>
    <property type="molecule type" value="Genomic_DNA"/>
</dbReference>
<dbReference type="Proteomes" id="UP000230605">
    <property type="component" value="Chromosome 1"/>
</dbReference>
<dbReference type="GO" id="GO:0005524">
    <property type="term" value="F:ATP binding"/>
    <property type="evidence" value="ECO:0007669"/>
    <property type="project" value="InterPro"/>
</dbReference>
<reference evidence="2 4" key="1">
    <citation type="submission" date="2015-10" db="EMBL/GenBank/DDBJ databases">
        <title>The cercosporin biosynthetic gene cluster was horizontally transferred to several fungal lineages and shown to be expanded in Cercospora beticola based on microsynteny with recipient genomes.</title>
        <authorList>
            <person name="De Jonge R."/>
            <person name="Ebert M.K."/>
            <person name="Suttle J.C."/>
            <person name="Jurick Ii W.M."/>
            <person name="Secor G.A."/>
            <person name="Thomma B.P."/>
            <person name="Van De Peer Y."/>
            <person name="Bolton M.D."/>
        </authorList>
    </citation>
    <scope>NUCLEOTIDE SEQUENCE [LARGE SCALE GENOMIC DNA]</scope>
    <source>
        <strain evidence="2 4">09-40</strain>
    </source>
</reference>
<protein>
    <recommendedName>
        <fullName evidence="1">Protein kinase domain-containing protein</fullName>
    </recommendedName>
</protein>
<dbReference type="InterPro" id="IPR011009">
    <property type="entry name" value="Kinase-like_dom_sf"/>
</dbReference>
<dbReference type="EMBL" id="LKMD01000100">
    <property type="protein sequence ID" value="PIB01350.1"/>
    <property type="molecule type" value="Genomic_DNA"/>
</dbReference>
<dbReference type="PROSITE" id="PS00108">
    <property type="entry name" value="PROTEIN_KINASE_ST"/>
    <property type="match status" value="1"/>
</dbReference>
<dbReference type="AlphaFoldDB" id="A0A2G5I9A5"/>
<dbReference type="GO" id="GO:0044773">
    <property type="term" value="P:mitotic DNA damage checkpoint signaling"/>
    <property type="evidence" value="ECO:0007669"/>
    <property type="project" value="TreeGrafter"/>
</dbReference>
<proteinExistence type="predicted"/>
<feature type="domain" description="Protein kinase" evidence="1">
    <location>
        <begin position="1"/>
        <end position="325"/>
    </location>
</feature>
<dbReference type="Proteomes" id="UP001302367">
    <property type="component" value="Chromosome 1"/>
</dbReference>
<dbReference type="Pfam" id="PF00069">
    <property type="entry name" value="Pkinase"/>
    <property type="match status" value="1"/>
</dbReference>
<evidence type="ECO:0000313" key="4">
    <source>
        <dbReference type="Proteomes" id="UP000230605"/>
    </source>
</evidence>
<dbReference type="PANTHER" id="PTHR44167:SF30">
    <property type="entry name" value="PHOSPHORYLASE KINASE"/>
    <property type="match status" value="1"/>
</dbReference>
<dbReference type="GO" id="GO:0005634">
    <property type="term" value="C:nucleus"/>
    <property type="evidence" value="ECO:0007669"/>
    <property type="project" value="TreeGrafter"/>
</dbReference>
<reference evidence="3 5" key="2">
    <citation type="submission" date="2023-09" db="EMBL/GenBank/DDBJ databases">
        <title>Complete-Gapless Cercospora beticola genome.</title>
        <authorList>
            <person name="Wyatt N.A."/>
            <person name="Spanner R.E."/>
            <person name="Bolton M.D."/>
        </authorList>
    </citation>
    <scope>NUCLEOTIDE SEQUENCE [LARGE SCALE GENOMIC DNA]</scope>
    <source>
        <strain evidence="3">Cb09-40</strain>
    </source>
</reference>
<evidence type="ECO:0000313" key="3">
    <source>
        <dbReference type="EMBL" id="WPA97300.1"/>
    </source>
</evidence>
<dbReference type="SMART" id="SM00220">
    <property type="entry name" value="S_TKc"/>
    <property type="match status" value="1"/>
</dbReference>
<dbReference type="OrthoDB" id="4062651at2759"/>
<accession>A0A2G5I9A5</accession>
<dbReference type="InterPro" id="IPR000719">
    <property type="entry name" value="Prot_kinase_dom"/>
</dbReference>
<sequence>MSSTISKVVQVPKELIGATGHRYHFKELLHHKPRLGSIWVATHGREKFVLKDIPQNIFSNFNVRIWPRLRENPSPKIRLPIDTIPGRRTYVYQYLQSDLFSLVKDNISMRARRQILKRTLQAIADLHYQDVVHLDMKPDNIMVNCRRDGDVTTVDKVMLIDLENAAHLPSGRCVKGMLAGNDNWRSPEAHFKSELSKPSDVFSFGLICVYAIFGRVICGVDEDFQKHESQGAVPMAIRLQRLVSYFGDEEGLNGLMRHVGDDDTNCQILSMLWEERNAEYIGYRPFSEWPEDQEDGLFRDLFKGLMNLDPGKRITAAQALGHPWFAEEGI</sequence>
<dbReference type="SUPFAM" id="SSF56112">
    <property type="entry name" value="Protein kinase-like (PK-like)"/>
    <property type="match status" value="1"/>
</dbReference>
<evidence type="ECO:0000313" key="5">
    <source>
        <dbReference type="Proteomes" id="UP001302367"/>
    </source>
</evidence>
<dbReference type="PANTHER" id="PTHR44167">
    <property type="entry name" value="OVARIAN-SPECIFIC SERINE/THREONINE-PROTEIN KINASE LOK-RELATED"/>
    <property type="match status" value="1"/>
</dbReference>
<organism evidence="2 4">
    <name type="scientific">Cercospora beticola</name>
    <name type="common">Sugarbeet leaf spot fungus</name>
    <dbReference type="NCBI Taxonomy" id="122368"/>
    <lineage>
        <taxon>Eukaryota</taxon>
        <taxon>Fungi</taxon>
        <taxon>Dikarya</taxon>
        <taxon>Ascomycota</taxon>
        <taxon>Pezizomycotina</taxon>
        <taxon>Dothideomycetes</taxon>
        <taxon>Dothideomycetidae</taxon>
        <taxon>Mycosphaerellales</taxon>
        <taxon>Mycosphaerellaceae</taxon>
        <taxon>Cercospora</taxon>
    </lineage>
</organism>
<dbReference type="InterPro" id="IPR008271">
    <property type="entry name" value="Ser/Thr_kinase_AS"/>
</dbReference>
<gene>
    <name evidence="2" type="ORF">CB0940_01846</name>
    <name evidence="3" type="ORF">RHO25_001909</name>
</gene>
<keyword evidence="5" id="KW-1185">Reference proteome</keyword>
<evidence type="ECO:0000259" key="1">
    <source>
        <dbReference type="PROSITE" id="PS50011"/>
    </source>
</evidence>
<dbReference type="Gene3D" id="1.10.510.10">
    <property type="entry name" value="Transferase(Phosphotransferase) domain 1"/>
    <property type="match status" value="1"/>
</dbReference>
<evidence type="ECO:0000313" key="2">
    <source>
        <dbReference type="EMBL" id="PIB01350.1"/>
    </source>
</evidence>